<organism evidence="1 2">
    <name type="scientific">Catenulispora yoronensis</name>
    <dbReference type="NCBI Taxonomy" id="450799"/>
    <lineage>
        <taxon>Bacteria</taxon>
        <taxon>Bacillati</taxon>
        <taxon>Actinomycetota</taxon>
        <taxon>Actinomycetes</taxon>
        <taxon>Catenulisporales</taxon>
        <taxon>Catenulisporaceae</taxon>
        <taxon>Catenulispora</taxon>
    </lineage>
</organism>
<name>A0ABN2WVZ6_9ACTN</name>
<keyword evidence="2" id="KW-1185">Reference proteome</keyword>
<reference evidence="1 2" key="1">
    <citation type="journal article" date="2019" name="Int. J. Syst. Evol. Microbiol.">
        <title>The Global Catalogue of Microorganisms (GCM) 10K type strain sequencing project: providing services to taxonomists for standard genome sequencing and annotation.</title>
        <authorList>
            <consortium name="The Broad Institute Genomics Platform"/>
            <consortium name="The Broad Institute Genome Sequencing Center for Infectious Disease"/>
            <person name="Wu L."/>
            <person name="Ma J."/>
        </authorList>
    </citation>
    <scope>NUCLEOTIDE SEQUENCE [LARGE SCALE GENOMIC DNA]</scope>
    <source>
        <strain evidence="1 2">JCM 16014</strain>
    </source>
</reference>
<dbReference type="Proteomes" id="UP001500751">
    <property type="component" value="Unassembled WGS sequence"/>
</dbReference>
<evidence type="ECO:0000313" key="2">
    <source>
        <dbReference type="Proteomes" id="UP001500751"/>
    </source>
</evidence>
<protein>
    <submittedName>
        <fullName evidence="1">Uncharacterized protein</fullName>
    </submittedName>
</protein>
<evidence type="ECO:0000313" key="1">
    <source>
        <dbReference type="EMBL" id="GAA2012992.1"/>
    </source>
</evidence>
<proteinExistence type="predicted"/>
<accession>A0ABN2WVZ6</accession>
<gene>
    <name evidence="1" type="ORF">GCM10009839_04480</name>
</gene>
<comment type="caution">
    <text evidence="1">The sequence shown here is derived from an EMBL/GenBank/DDBJ whole genome shotgun (WGS) entry which is preliminary data.</text>
</comment>
<dbReference type="EMBL" id="BAAAQN010000002">
    <property type="protein sequence ID" value="GAA2012992.1"/>
    <property type="molecule type" value="Genomic_DNA"/>
</dbReference>
<sequence length="134" mass="14723">MVSGPAGRRRLRWWRGSLRTIRAGERAAWDARRVDPLPTIAFGGDVVLLSPELAGITDAHYGDFIAGNVLEEGLGPILARAWQLLYVTEFIDGLAACRATCRFFDFCRGAAAGNRYSENGAFDSTETNCCRVPR</sequence>